<evidence type="ECO:0000313" key="3">
    <source>
        <dbReference type="Proteomes" id="UP001482620"/>
    </source>
</evidence>
<protein>
    <submittedName>
        <fullName evidence="2">Uncharacterized protein</fullName>
    </submittedName>
</protein>
<comment type="caution">
    <text evidence="2">The sequence shown here is derived from an EMBL/GenBank/DDBJ whole genome shotgun (WGS) entry which is preliminary data.</text>
</comment>
<dbReference type="EMBL" id="JAHRIQ010111358">
    <property type="protein sequence ID" value="MEQ2257558.1"/>
    <property type="molecule type" value="Genomic_DNA"/>
</dbReference>
<organism evidence="2 3">
    <name type="scientific">Ilyodon furcidens</name>
    <name type="common">goldbreast splitfin</name>
    <dbReference type="NCBI Taxonomy" id="33524"/>
    <lineage>
        <taxon>Eukaryota</taxon>
        <taxon>Metazoa</taxon>
        <taxon>Chordata</taxon>
        <taxon>Craniata</taxon>
        <taxon>Vertebrata</taxon>
        <taxon>Euteleostomi</taxon>
        <taxon>Actinopterygii</taxon>
        <taxon>Neopterygii</taxon>
        <taxon>Teleostei</taxon>
        <taxon>Neoteleostei</taxon>
        <taxon>Acanthomorphata</taxon>
        <taxon>Ovalentaria</taxon>
        <taxon>Atherinomorphae</taxon>
        <taxon>Cyprinodontiformes</taxon>
        <taxon>Goodeidae</taxon>
        <taxon>Ilyodon</taxon>
    </lineage>
</organism>
<name>A0ABV0VLF7_9TELE</name>
<gene>
    <name evidence="2" type="ORF">ILYODFUR_035963</name>
</gene>
<evidence type="ECO:0000256" key="1">
    <source>
        <dbReference type="SAM" id="MobiDB-lite"/>
    </source>
</evidence>
<dbReference type="Proteomes" id="UP001482620">
    <property type="component" value="Unassembled WGS sequence"/>
</dbReference>
<sequence length="85" mass="9560">MAAEAPITAKKALNTTKQRRRPATAPVEKRKMARRKKSRDRPWRRNPTELRRVCPTNKSPSAGGYPEQRSNNSVCGTQDGAELDL</sequence>
<proteinExistence type="predicted"/>
<feature type="compositionally biased region" description="Basic and acidic residues" evidence="1">
    <location>
        <begin position="40"/>
        <end position="52"/>
    </location>
</feature>
<reference evidence="2 3" key="1">
    <citation type="submission" date="2021-06" db="EMBL/GenBank/DDBJ databases">
        <authorList>
            <person name="Palmer J.M."/>
        </authorList>
    </citation>
    <scope>NUCLEOTIDE SEQUENCE [LARGE SCALE GENOMIC DNA]</scope>
    <source>
        <strain evidence="3">if_2019</strain>
        <tissue evidence="2">Muscle</tissue>
    </source>
</reference>
<evidence type="ECO:0000313" key="2">
    <source>
        <dbReference type="EMBL" id="MEQ2257558.1"/>
    </source>
</evidence>
<accession>A0ABV0VLF7</accession>
<keyword evidence="3" id="KW-1185">Reference proteome</keyword>
<feature type="region of interest" description="Disordered" evidence="1">
    <location>
        <begin position="1"/>
        <end position="85"/>
    </location>
</feature>